<dbReference type="PANTHER" id="PTHR46190:SF1">
    <property type="entry name" value="SI:CH211-201H21.5"/>
    <property type="match status" value="1"/>
</dbReference>
<sequence length="372" mass="40129">MRPASTRPVPALRSVVSCASPFERPAPPQRRGGVSPWPRENITVWSRTTPSRPAASPYNWGVDRERALLIDTDAGVDDALALMLVLAHPRARVVAVSAVGGNVPLERVVPNVFEVLHAMGAEDVPVFPGAAGPLLPGEREHATGFHGADGLGNYAPRRARVQPQSEPAAQALVRLARERPGERTLVALGPLTNVALALALEPELPRLLEGLVVMGGAHTGRGNTPHLAAEFNFYFDPEAAHAVLQAFPRVTLLTWETTLAHPLPWEEHERLAALGTPRAEFYDAITRVTRAFLEGRGAPGLLIPDPLAMVAALEPEAVAASERHRVWVETCGAHTRGMSVLDHGRQGDPNVRIITAMDDAHVRALFERTLRG</sequence>
<organism evidence="2">
    <name type="scientific">Oceanithermus profundus</name>
    <dbReference type="NCBI Taxonomy" id="187137"/>
    <lineage>
        <taxon>Bacteria</taxon>
        <taxon>Thermotogati</taxon>
        <taxon>Deinococcota</taxon>
        <taxon>Deinococci</taxon>
        <taxon>Thermales</taxon>
        <taxon>Thermaceae</taxon>
        <taxon>Oceanithermus</taxon>
    </lineage>
</organism>
<keyword evidence="2" id="KW-0378">Hydrolase</keyword>
<evidence type="ECO:0000259" key="1">
    <source>
        <dbReference type="Pfam" id="PF01156"/>
    </source>
</evidence>
<gene>
    <name evidence="2" type="ORF">ENK37_11280</name>
</gene>
<dbReference type="InterPro" id="IPR001910">
    <property type="entry name" value="Inosine/uridine_hydrolase_dom"/>
</dbReference>
<dbReference type="CDD" id="cd02649">
    <property type="entry name" value="nuc_hydro_CeIAG"/>
    <property type="match status" value="1"/>
</dbReference>
<dbReference type="SUPFAM" id="SSF53590">
    <property type="entry name" value="Nucleoside hydrolase"/>
    <property type="match status" value="1"/>
</dbReference>
<dbReference type="AlphaFoldDB" id="A0A7C4V801"/>
<feature type="domain" description="Inosine/uridine-preferring nucleoside hydrolase" evidence="1">
    <location>
        <begin position="68"/>
        <end position="362"/>
    </location>
</feature>
<dbReference type="Gene3D" id="3.90.245.10">
    <property type="entry name" value="Ribonucleoside hydrolase-like"/>
    <property type="match status" value="1"/>
</dbReference>
<dbReference type="GO" id="GO:0016799">
    <property type="term" value="F:hydrolase activity, hydrolyzing N-glycosyl compounds"/>
    <property type="evidence" value="ECO:0007669"/>
    <property type="project" value="InterPro"/>
</dbReference>
<comment type="caution">
    <text evidence="2">The sequence shown here is derived from an EMBL/GenBank/DDBJ whole genome shotgun (WGS) entry which is preliminary data.</text>
</comment>
<name>A0A7C4V801_9DEIN</name>
<protein>
    <submittedName>
        <fullName evidence="2">Nucleoside hydrolase</fullName>
    </submittedName>
</protein>
<evidence type="ECO:0000313" key="2">
    <source>
        <dbReference type="EMBL" id="HGY10611.1"/>
    </source>
</evidence>
<proteinExistence type="predicted"/>
<dbReference type="PANTHER" id="PTHR46190">
    <property type="entry name" value="SI:CH211-201H21.5-RELATED"/>
    <property type="match status" value="1"/>
</dbReference>
<dbReference type="InterPro" id="IPR052775">
    <property type="entry name" value="IUN_hydrolase"/>
</dbReference>
<dbReference type="Proteomes" id="UP000885759">
    <property type="component" value="Unassembled WGS sequence"/>
</dbReference>
<reference evidence="2" key="1">
    <citation type="journal article" date="2020" name="mSystems">
        <title>Genome- and Community-Level Interaction Insights into Carbon Utilization and Element Cycling Functions of Hydrothermarchaeota in Hydrothermal Sediment.</title>
        <authorList>
            <person name="Zhou Z."/>
            <person name="Liu Y."/>
            <person name="Xu W."/>
            <person name="Pan J."/>
            <person name="Luo Z.H."/>
            <person name="Li M."/>
        </authorList>
    </citation>
    <scope>NUCLEOTIDE SEQUENCE [LARGE SCALE GENOMIC DNA]</scope>
    <source>
        <strain evidence="2">HyVt-570</strain>
    </source>
</reference>
<dbReference type="EMBL" id="DRPZ01000281">
    <property type="protein sequence ID" value="HGY10611.1"/>
    <property type="molecule type" value="Genomic_DNA"/>
</dbReference>
<accession>A0A7C4V801</accession>
<dbReference type="InterPro" id="IPR036452">
    <property type="entry name" value="Ribo_hydro-like"/>
</dbReference>
<dbReference type="Pfam" id="PF01156">
    <property type="entry name" value="IU_nuc_hydro"/>
    <property type="match status" value="1"/>
</dbReference>